<gene>
    <name evidence="1" type="ORF">GGR02_002873</name>
</gene>
<evidence type="ECO:0000313" key="2">
    <source>
        <dbReference type="Proteomes" id="UP000559598"/>
    </source>
</evidence>
<accession>A0A840DU68</accession>
<dbReference type="Proteomes" id="UP000559598">
    <property type="component" value="Unassembled WGS sequence"/>
</dbReference>
<evidence type="ECO:0000313" key="1">
    <source>
        <dbReference type="EMBL" id="MBB4075072.1"/>
    </source>
</evidence>
<reference evidence="1 2" key="1">
    <citation type="submission" date="2020-08" db="EMBL/GenBank/DDBJ databases">
        <title>Genomic Encyclopedia of Type Strains, Phase IV (KMG-IV): sequencing the most valuable type-strain genomes for metagenomic binning, comparative biology and taxonomic classification.</title>
        <authorList>
            <person name="Goeker M."/>
        </authorList>
    </citation>
    <scope>NUCLEOTIDE SEQUENCE [LARGE SCALE GENOMIC DNA]</scope>
    <source>
        <strain evidence="1 2">DSM 17075</strain>
    </source>
</reference>
<keyword evidence="2" id="KW-1185">Reference proteome</keyword>
<name>A0A840DU68_9BACL</name>
<proteinExistence type="predicted"/>
<dbReference type="AlphaFoldDB" id="A0A840DU68"/>
<protein>
    <submittedName>
        <fullName evidence="1">Uncharacterized protein</fullName>
    </submittedName>
</protein>
<organism evidence="1 2">
    <name type="scientific">Anoxybacteroides voinovskiense</name>
    <dbReference type="NCBI Taxonomy" id="230470"/>
    <lineage>
        <taxon>Bacteria</taxon>
        <taxon>Bacillati</taxon>
        <taxon>Bacillota</taxon>
        <taxon>Bacilli</taxon>
        <taxon>Bacillales</taxon>
        <taxon>Anoxybacillaceae</taxon>
        <taxon>Anoxybacteroides</taxon>
    </lineage>
</organism>
<sequence length="159" mass="19041">MNIYLADLVIRQQKGRGRRCTYHIFIKEMKHPISLRLATITRANFTDSLHFLRRKEETVVVMEGDVRFRQIACHANAQLYFLFKSVNQRYMFVLKLDLEKRTVTITSHEWSDRQQQYVPLRTNALLMIERQLIYDILQSLSICKNERVSYLFTSPVRKK</sequence>
<dbReference type="EMBL" id="JACIDE010000024">
    <property type="protein sequence ID" value="MBB4075072.1"/>
    <property type="molecule type" value="Genomic_DNA"/>
</dbReference>
<comment type="caution">
    <text evidence="1">The sequence shown here is derived from an EMBL/GenBank/DDBJ whole genome shotgun (WGS) entry which is preliminary data.</text>
</comment>